<sequence>MAHHILYELWYSIAETLFQRACTVTELDAEQIEALRKVMLRPNDFQIHIDDEPM</sequence>
<name>A0A6C0BGT6_9ZZZZ</name>
<accession>A0A6C0BGT6</accession>
<protein>
    <submittedName>
        <fullName evidence="1">Uncharacterized protein</fullName>
    </submittedName>
</protein>
<dbReference type="AlphaFoldDB" id="A0A6C0BGT6"/>
<dbReference type="EMBL" id="MN739159">
    <property type="protein sequence ID" value="QHS91376.1"/>
    <property type="molecule type" value="Genomic_DNA"/>
</dbReference>
<proteinExistence type="predicted"/>
<reference evidence="1" key="1">
    <citation type="journal article" date="2020" name="Nature">
        <title>Giant virus diversity and host interactions through global metagenomics.</title>
        <authorList>
            <person name="Schulz F."/>
            <person name="Roux S."/>
            <person name="Paez-Espino D."/>
            <person name="Jungbluth S."/>
            <person name="Walsh D.A."/>
            <person name="Denef V.J."/>
            <person name="McMahon K.D."/>
            <person name="Konstantinidis K.T."/>
            <person name="Eloe-Fadrosh E.A."/>
            <person name="Kyrpides N.C."/>
            <person name="Woyke T."/>
        </authorList>
    </citation>
    <scope>NUCLEOTIDE SEQUENCE</scope>
    <source>
        <strain evidence="1">GVMAG-M-3300013004-44</strain>
    </source>
</reference>
<evidence type="ECO:0000313" key="1">
    <source>
        <dbReference type="EMBL" id="QHS91376.1"/>
    </source>
</evidence>
<organism evidence="1">
    <name type="scientific">viral metagenome</name>
    <dbReference type="NCBI Taxonomy" id="1070528"/>
    <lineage>
        <taxon>unclassified sequences</taxon>
        <taxon>metagenomes</taxon>
        <taxon>organismal metagenomes</taxon>
    </lineage>
</organism>